<accession>A0ACC0W9D2</accession>
<dbReference type="Proteomes" id="UP001163321">
    <property type="component" value="Chromosome 3"/>
</dbReference>
<proteinExistence type="predicted"/>
<organism evidence="1 2">
    <name type="scientific">Peronosclerospora sorghi</name>
    <dbReference type="NCBI Taxonomy" id="230839"/>
    <lineage>
        <taxon>Eukaryota</taxon>
        <taxon>Sar</taxon>
        <taxon>Stramenopiles</taxon>
        <taxon>Oomycota</taxon>
        <taxon>Peronosporomycetes</taxon>
        <taxon>Peronosporales</taxon>
        <taxon>Peronosporaceae</taxon>
        <taxon>Peronosclerospora</taxon>
    </lineage>
</organism>
<reference evidence="1 2" key="1">
    <citation type="journal article" date="2022" name="bioRxiv">
        <title>The genome of the oomycete Peronosclerospora sorghi, a cosmopolitan pathogen of maize and sorghum, is inflated with dispersed pseudogenes.</title>
        <authorList>
            <person name="Fletcher K."/>
            <person name="Martin F."/>
            <person name="Isakeit T."/>
            <person name="Cavanaugh K."/>
            <person name="Magill C."/>
            <person name="Michelmore R."/>
        </authorList>
    </citation>
    <scope>NUCLEOTIDE SEQUENCE [LARGE SCALE GENOMIC DNA]</scope>
    <source>
        <strain evidence="1">P6</strain>
    </source>
</reference>
<gene>
    <name evidence="1" type="ORF">PsorP6_007832</name>
</gene>
<dbReference type="EMBL" id="CM047582">
    <property type="protein sequence ID" value="KAI9915430.1"/>
    <property type="molecule type" value="Genomic_DNA"/>
</dbReference>
<name>A0ACC0W9D2_9STRA</name>
<comment type="caution">
    <text evidence="1">The sequence shown here is derived from an EMBL/GenBank/DDBJ whole genome shotgun (WGS) entry which is preliminary data.</text>
</comment>
<keyword evidence="2" id="KW-1185">Reference proteome</keyword>
<protein>
    <submittedName>
        <fullName evidence="1">Uncharacterized protein</fullName>
    </submittedName>
</protein>
<evidence type="ECO:0000313" key="2">
    <source>
        <dbReference type="Proteomes" id="UP001163321"/>
    </source>
</evidence>
<evidence type="ECO:0000313" key="1">
    <source>
        <dbReference type="EMBL" id="KAI9915430.1"/>
    </source>
</evidence>
<sequence length="73" mass="8388">MIRSDVLEKIRVRNVLLDESEKHGVRAPRVHLLMEQIRIFPQNVDKSESELLMEAINKAKGEDLSLYPSADTN</sequence>